<feature type="domain" description="Methylmalonyl-CoA mutase alpha/beta chain catalytic" evidence="5">
    <location>
        <begin position="1"/>
        <end position="215"/>
    </location>
</feature>
<dbReference type="AlphaFoldDB" id="A0A2W5K1G1"/>
<keyword evidence="1" id="KW-0547">Nucleotide-binding</keyword>
<keyword evidence="3" id="KW-0342">GTP-binding</keyword>
<dbReference type="GO" id="GO:0016866">
    <property type="term" value="F:intramolecular transferase activity"/>
    <property type="evidence" value="ECO:0007669"/>
    <property type="project" value="InterPro"/>
</dbReference>
<dbReference type="PANTHER" id="PTHR43087">
    <property type="entry name" value="LYSINE/ARGININE/ORNITHINE TRANSPORT SYSTEM KINASE"/>
    <property type="match status" value="1"/>
</dbReference>
<accession>A0A2W5K1G1</accession>
<dbReference type="SUPFAM" id="SSF51703">
    <property type="entry name" value="Cobalamin (vitamin B12)-dependent enzymes"/>
    <property type="match status" value="1"/>
</dbReference>
<dbReference type="PANTHER" id="PTHR43087:SF1">
    <property type="entry name" value="LAO_AO TRANSPORT SYSTEM ATPASE"/>
    <property type="match status" value="1"/>
</dbReference>
<evidence type="ECO:0000256" key="4">
    <source>
        <dbReference type="ARBA" id="ARBA00023186"/>
    </source>
</evidence>
<evidence type="ECO:0000256" key="3">
    <source>
        <dbReference type="ARBA" id="ARBA00023134"/>
    </source>
</evidence>
<gene>
    <name evidence="6" type="ORF">DI564_15020</name>
</gene>
<dbReference type="Gene3D" id="3.20.20.240">
    <property type="entry name" value="Methylmalonyl-CoA mutase"/>
    <property type="match status" value="1"/>
</dbReference>
<evidence type="ECO:0000259" key="5">
    <source>
        <dbReference type="Pfam" id="PF01642"/>
    </source>
</evidence>
<dbReference type="InterPro" id="IPR006099">
    <property type="entry name" value="MeMalonylCoA_mutase_a/b_cat"/>
</dbReference>
<name>A0A2W5K1G1_9GAMM</name>
<dbReference type="InterPro" id="IPR016176">
    <property type="entry name" value="Cbl-dep_enz_cat"/>
</dbReference>
<dbReference type="Proteomes" id="UP000249046">
    <property type="component" value="Unassembled WGS sequence"/>
</dbReference>
<protein>
    <submittedName>
        <fullName evidence="6">Methylmalonyl-CoA mutase</fullName>
    </submittedName>
</protein>
<dbReference type="InterPro" id="IPR052040">
    <property type="entry name" value="GTPase/Isobutyryl-CoA_mutase"/>
</dbReference>
<comment type="caution">
    <text evidence="6">The sequence shown here is derived from an EMBL/GenBank/DDBJ whole genome shotgun (WGS) entry which is preliminary data.</text>
</comment>
<sequence length="221" mass="24669">NSLHTNAYDEAITTPTEESVRRAVAIQMIINKELGLNFCENPWQGSFIVDKLTDLVEEAVYKEFEAISERGGVLGAMDTMYQRGKIQEESLYYEHKKHDGSLPLVGVNTFLPKEHGGEIATEIELIRSTPEEKAQQIANVQAWQASRNRLAPEGETVHAHVVEDAAAEGEVHDGHGLAYLQRTARERKNVFAALIEAVKTHSLGQISHALYDVGGEYRRNM</sequence>
<evidence type="ECO:0000313" key="7">
    <source>
        <dbReference type="Proteomes" id="UP000249046"/>
    </source>
</evidence>
<organism evidence="6 7">
    <name type="scientific">Rhodanobacter denitrificans</name>
    <dbReference type="NCBI Taxonomy" id="666685"/>
    <lineage>
        <taxon>Bacteria</taxon>
        <taxon>Pseudomonadati</taxon>
        <taxon>Pseudomonadota</taxon>
        <taxon>Gammaproteobacteria</taxon>
        <taxon>Lysobacterales</taxon>
        <taxon>Rhodanobacteraceae</taxon>
        <taxon>Rhodanobacter</taxon>
    </lineage>
</organism>
<reference evidence="6 7" key="1">
    <citation type="submission" date="2017-08" db="EMBL/GenBank/DDBJ databases">
        <title>Infants hospitalized years apart are colonized by the same room-sourced microbial strains.</title>
        <authorList>
            <person name="Brooks B."/>
            <person name="Olm M.R."/>
            <person name="Firek B.A."/>
            <person name="Baker R."/>
            <person name="Thomas B.C."/>
            <person name="Morowitz M.J."/>
            <person name="Banfield J.F."/>
        </authorList>
    </citation>
    <scope>NUCLEOTIDE SEQUENCE [LARGE SCALE GENOMIC DNA]</scope>
    <source>
        <strain evidence="6">S2_005_003_R2_42</strain>
    </source>
</reference>
<evidence type="ECO:0000313" key="6">
    <source>
        <dbReference type="EMBL" id="PZQ11212.1"/>
    </source>
</evidence>
<dbReference type="Pfam" id="PF01642">
    <property type="entry name" value="MM_CoA_mutase"/>
    <property type="match status" value="1"/>
</dbReference>
<proteinExistence type="predicted"/>
<evidence type="ECO:0000256" key="1">
    <source>
        <dbReference type="ARBA" id="ARBA00022741"/>
    </source>
</evidence>
<dbReference type="GO" id="GO:0005525">
    <property type="term" value="F:GTP binding"/>
    <property type="evidence" value="ECO:0007669"/>
    <property type="project" value="UniProtKB-KW"/>
</dbReference>
<dbReference type="EMBL" id="QFPO01000017">
    <property type="protein sequence ID" value="PZQ11212.1"/>
    <property type="molecule type" value="Genomic_DNA"/>
</dbReference>
<keyword evidence="2" id="KW-0378">Hydrolase</keyword>
<keyword evidence="4" id="KW-0143">Chaperone</keyword>
<dbReference type="GO" id="GO:0016787">
    <property type="term" value="F:hydrolase activity"/>
    <property type="evidence" value="ECO:0007669"/>
    <property type="project" value="UniProtKB-KW"/>
</dbReference>
<feature type="non-terminal residue" evidence="6">
    <location>
        <position position="1"/>
    </location>
</feature>
<dbReference type="GO" id="GO:0031419">
    <property type="term" value="F:cobalamin binding"/>
    <property type="evidence" value="ECO:0007669"/>
    <property type="project" value="InterPro"/>
</dbReference>
<evidence type="ECO:0000256" key="2">
    <source>
        <dbReference type="ARBA" id="ARBA00022801"/>
    </source>
</evidence>